<dbReference type="InterPro" id="IPR011322">
    <property type="entry name" value="N-reg_PII-like_a/b"/>
</dbReference>
<dbReference type="CDD" id="cd13593">
    <property type="entry name" value="PBP2_HisGL3"/>
    <property type="match status" value="1"/>
</dbReference>
<dbReference type="Gene3D" id="3.40.190.10">
    <property type="entry name" value="Periplasmic binding protein-like II"/>
    <property type="match status" value="2"/>
</dbReference>
<dbReference type="EMBL" id="CP151507">
    <property type="protein sequence ID" value="WZN63345.1"/>
    <property type="molecule type" value="Genomic_DNA"/>
</dbReference>
<dbReference type="AlphaFoldDB" id="A0AAX4PBL1"/>
<evidence type="ECO:0000256" key="5">
    <source>
        <dbReference type="ARBA" id="ARBA00022676"/>
    </source>
</evidence>
<accession>A0AAX4PBL1</accession>
<evidence type="ECO:0000313" key="11">
    <source>
        <dbReference type="EMBL" id="WZN63345.1"/>
    </source>
</evidence>
<comment type="catalytic activity">
    <reaction evidence="1">
        <text>1-(5-phospho-beta-D-ribosyl)-ATP + diphosphate = 5-phospho-alpha-D-ribose 1-diphosphate + ATP</text>
        <dbReference type="Rhea" id="RHEA:18473"/>
        <dbReference type="ChEBI" id="CHEBI:30616"/>
        <dbReference type="ChEBI" id="CHEBI:33019"/>
        <dbReference type="ChEBI" id="CHEBI:58017"/>
        <dbReference type="ChEBI" id="CHEBI:73183"/>
        <dbReference type="EC" id="2.4.2.17"/>
    </reaction>
</comment>
<dbReference type="InterPro" id="IPR013115">
    <property type="entry name" value="HisG_C"/>
</dbReference>
<dbReference type="Proteomes" id="UP001472866">
    <property type="component" value="Chromosome 07"/>
</dbReference>
<evidence type="ECO:0000256" key="8">
    <source>
        <dbReference type="SAM" id="MobiDB-lite"/>
    </source>
</evidence>
<keyword evidence="7" id="KW-0368">Histidine biosynthesis</keyword>
<evidence type="ECO:0000256" key="7">
    <source>
        <dbReference type="ARBA" id="ARBA00023102"/>
    </source>
</evidence>
<dbReference type="GO" id="GO:0000105">
    <property type="term" value="P:L-histidine biosynthetic process"/>
    <property type="evidence" value="ECO:0007669"/>
    <property type="project" value="UniProtKB-KW"/>
</dbReference>
<evidence type="ECO:0000256" key="6">
    <source>
        <dbReference type="ARBA" id="ARBA00022679"/>
    </source>
</evidence>
<dbReference type="SUPFAM" id="SSF53850">
    <property type="entry name" value="Periplasmic binding protein-like II"/>
    <property type="match status" value="1"/>
</dbReference>
<organism evidence="11 12">
    <name type="scientific">Chloropicon roscoffensis</name>
    <dbReference type="NCBI Taxonomy" id="1461544"/>
    <lineage>
        <taxon>Eukaryota</taxon>
        <taxon>Viridiplantae</taxon>
        <taxon>Chlorophyta</taxon>
        <taxon>Chloropicophyceae</taxon>
        <taxon>Chloropicales</taxon>
        <taxon>Chloropicaceae</taxon>
        <taxon>Chloropicon</taxon>
    </lineage>
</organism>
<feature type="domain" description="ATP phosphoribosyltransferase catalytic" evidence="9">
    <location>
        <begin position="122"/>
        <end position="298"/>
    </location>
</feature>
<dbReference type="GO" id="GO:0000287">
    <property type="term" value="F:magnesium ion binding"/>
    <property type="evidence" value="ECO:0007669"/>
    <property type="project" value="InterPro"/>
</dbReference>
<evidence type="ECO:0000259" key="9">
    <source>
        <dbReference type="Pfam" id="PF01634"/>
    </source>
</evidence>
<reference evidence="11 12" key="1">
    <citation type="submission" date="2024-03" db="EMBL/GenBank/DDBJ databases">
        <title>Complete genome sequence of the green alga Chloropicon roscoffensis RCC1871.</title>
        <authorList>
            <person name="Lemieux C."/>
            <person name="Pombert J.-F."/>
            <person name="Otis C."/>
            <person name="Turmel M."/>
        </authorList>
    </citation>
    <scope>NUCLEOTIDE SEQUENCE [LARGE SCALE GENOMIC DNA]</scope>
    <source>
        <strain evidence="11 12">RCC1871</strain>
    </source>
</reference>
<keyword evidence="5 11" id="KW-0328">Glycosyltransferase</keyword>
<evidence type="ECO:0000256" key="4">
    <source>
        <dbReference type="ARBA" id="ARBA00022605"/>
    </source>
</evidence>
<dbReference type="InterPro" id="IPR015867">
    <property type="entry name" value="N-reg_PII/ATP_PRibTrfase_C"/>
</dbReference>
<evidence type="ECO:0000313" key="12">
    <source>
        <dbReference type="Proteomes" id="UP001472866"/>
    </source>
</evidence>
<dbReference type="Gene3D" id="3.30.70.120">
    <property type="match status" value="1"/>
</dbReference>
<dbReference type="NCBIfam" id="TIGR03455">
    <property type="entry name" value="HisG_C-term"/>
    <property type="match status" value="1"/>
</dbReference>
<dbReference type="NCBIfam" id="TIGR00070">
    <property type="entry name" value="hisG"/>
    <property type="match status" value="1"/>
</dbReference>
<dbReference type="SUPFAM" id="SSF54913">
    <property type="entry name" value="GlnB-like"/>
    <property type="match status" value="1"/>
</dbReference>
<dbReference type="GO" id="GO:0003879">
    <property type="term" value="F:ATP phosphoribosyltransferase activity"/>
    <property type="evidence" value="ECO:0007669"/>
    <property type="project" value="UniProtKB-EC"/>
</dbReference>
<evidence type="ECO:0000256" key="2">
    <source>
        <dbReference type="ARBA" id="ARBA00004667"/>
    </source>
</evidence>
<evidence type="ECO:0000259" key="10">
    <source>
        <dbReference type="Pfam" id="PF08029"/>
    </source>
</evidence>
<dbReference type="InterPro" id="IPR013820">
    <property type="entry name" value="ATP_PRibTrfase_cat"/>
</dbReference>
<dbReference type="PANTHER" id="PTHR21403:SF8">
    <property type="entry name" value="ATP PHOSPHORIBOSYLTRANSFERASE"/>
    <property type="match status" value="1"/>
</dbReference>
<dbReference type="InterPro" id="IPR001348">
    <property type="entry name" value="ATP_PRibTrfase_HisG"/>
</dbReference>
<keyword evidence="6" id="KW-0808">Transferase</keyword>
<name>A0AAX4PBL1_9CHLO</name>
<dbReference type="GO" id="GO:0005737">
    <property type="term" value="C:cytoplasm"/>
    <property type="evidence" value="ECO:0007669"/>
    <property type="project" value="InterPro"/>
</dbReference>
<dbReference type="InterPro" id="IPR018198">
    <property type="entry name" value="ATP_PRibTrfase_CS"/>
</dbReference>
<protein>
    <recommendedName>
        <fullName evidence="3">ATP phosphoribosyltransferase</fullName>
        <ecNumber evidence="3">2.4.2.17</ecNumber>
    </recommendedName>
</protein>
<evidence type="ECO:0000256" key="1">
    <source>
        <dbReference type="ARBA" id="ARBA00000915"/>
    </source>
</evidence>
<keyword evidence="4" id="KW-0028">Amino-acid biosynthesis</keyword>
<evidence type="ECO:0000256" key="3">
    <source>
        <dbReference type="ARBA" id="ARBA00011946"/>
    </source>
</evidence>
<proteinExistence type="predicted"/>
<keyword evidence="12" id="KW-1185">Reference proteome</keyword>
<sequence>MNVTRAHIQALAPPPCRREARAAARAGTARNTPPPATKVVQGRPAANTVAKAKAASSPAESATSVGALRAGPPRLALPSKGRMAEDTLALLKSCQLGVRKPNPRQYVAEVPSLPGLEVWFQRASDIVRRLQYGDVDVGFLGYDMFHEFAHGNDDLIIVHDALRYGGCHLALGVPSKGDFAEVDSIDDLKSMGWSKDNPLKVVTGYHNTAKQFFEENGMSDQVTFLAADGALEAAPYMGCADIILDLVSTGTTLRENNLKEIVGGRVIESEGIMVASRRALKERPGLLEMVKQILERLEAHLKAEEFFLVTTNIRAESESEIAGQMLENGIGGLQGPTVSPVFSSGLRSQRLYAASVCVRKKNLHDTIKSLRGMGGTGVLVSELTYIFDEEPWRWTELLKKLED</sequence>
<feature type="region of interest" description="Disordered" evidence="8">
    <location>
        <begin position="1"/>
        <end position="79"/>
    </location>
</feature>
<dbReference type="Pfam" id="PF01634">
    <property type="entry name" value="HisG"/>
    <property type="match status" value="1"/>
</dbReference>
<dbReference type="EC" id="2.4.2.17" evidence="3"/>
<gene>
    <name evidence="11" type="ORF">HKI87_07g48930</name>
</gene>
<dbReference type="PANTHER" id="PTHR21403">
    <property type="entry name" value="ATP PHOSPHORIBOSYLTRANSFERASE ATP-PRTASE"/>
    <property type="match status" value="1"/>
</dbReference>
<comment type="pathway">
    <text evidence="2">Amino-acid biosynthesis; L-histidine biosynthesis; L-histidine from 5-phospho-alpha-D-ribose 1-diphosphate: step 1/9.</text>
</comment>
<dbReference type="PROSITE" id="PS01316">
    <property type="entry name" value="ATP_P_PHORIBOSYLTR"/>
    <property type="match status" value="1"/>
</dbReference>
<feature type="domain" description="Histidine biosynthesis HisG C-terminal" evidence="10">
    <location>
        <begin position="303"/>
        <end position="384"/>
    </location>
</feature>
<feature type="compositionally biased region" description="Low complexity" evidence="8">
    <location>
        <begin position="45"/>
        <end position="64"/>
    </location>
</feature>
<dbReference type="Pfam" id="PF08029">
    <property type="entry name" value="HisG_C"/>
    <property type="match status" value="1"/>
</dbReference>